<evidence type="ECO:0000256" key="1">
    <source>
        <dbReference type="SAM" id="Phobius"/>
    </source>
</evidence>
<gene>
    <name evidence="4" type="ORF">F0185_18545</name>
</gene>
<dbReference type="EMBL" id="VUYU01000012">
    <property type="protein sequence ID" value="NHZ35564.1"/>
    <property type="molecule type" value="Genomic_DNA"/>
</dbReference>
<evidence type="ECO:0000313" key="4">
    <source>
        <dbReference type="EMBL" id="NHZ35564.1"/>
    </source>
</evidence>
<organism evidence="4 5">
    <name type="scientific">Massilia rubra</name>
    <dbReference type="NCBI Taxonomy" id="2607910"/>
    <lineage>
        <taxon>Bacteria</taxon>
        <taxon>Pseudomonadati</taxon>
        <taxon>Pseudomonadota</taxon>
        <taxon>Betaproteobacteria</taxon>
        <taxon>Burkholderiales</taxon>
        <taxon>Oxalobacteraceae</taxon>
        <taxon>Telluria group</taxon>
        <taxon>Massilia</taxon>
    </lineage>
</organism>
<keyword evidence="1" id="KW-1133">Transmembrane helix</keyword>
<feature type="transmembrane region" description="Helical" evidence="1">
    <location>
        <begin position="155"/>
        <end position="175"/>
    </location>
</feature>
<feature type="transmembrane region" description="Helical" evidence="1">
    <location>
        <begin position="60"/>
        <end position="76"/>
    </location>
</feature>
<feature type="chain" id="PRO_5047386119" evidence="2">
    <location>
        <begin position="20"/>
        <end position="212"/>
    </location>
</feature>
<feature type="domain" description="Phosphatidic acid phosphatase type 2/haloperoxidase" evidence="3">
    <location>
        <begin position="82"/>
        <end position="196"/>
    </location>
</feature>
<dbReference type="Gene3D" id="1.20.144.10">
    <property type="entry name" value="Phosphatidic acid phosphatase type 2/haloperoxidase"/>
    <property type="match status" value="2"/>
</dbReference>
<dbReference type="PANTHER" id="PTHR14969:SF13">
    <property type="entry name" value="AT30094P"/>
    <property type="match status" value="1"/>
</dbReference>
<protein>
    <submittedName>
        <fullName evidence="4">Phosphatase PAP2 family protein</fullName>
    </submittedName>
</protein>
<dbReference type="Pfam" id="PF01569">
    <property type="entry name" value="PAP2"/>
    <property type="match status" value="1"/>
</dbReference>
<dbReference type="InterPro" id="IPR000326">
    <property type="entry name" value="PAP2/HPO"/>
</dbReference>
<dbReference type="SUPFAM" id="SSF48317">
    <property type="entry name" value="Acid phosphatase/Vanadium-dependent haloperoxidase"/>
    <property type="match status" value="1"/>
</dbReference>
<proteinExistence type="predicted"/>
<evidence type="ECO:0000256" key="2">
    <source>
        <dbReference type="SAM" id="SignalP"/>
    </source>
</evidence>
<reference evidence="4 5" key="1">
    <citation type="submission" date="2019-09" db="EMBL/GenBank/DDBJ databases">
        <title>Taxonomy of Antarctic Massilia spp.: description of Massilia rubra sp. nov., Massilia aquatica sp. nov., Massilia mucilaginosa sp. nov., Massilia frigida sp. nov. isolated from streams, lakes and regoliths.</title>
        <authorList>
            <person name="Holochova P."/>
            <person name="Sedlacek I."/>
            <person name="Kralova S."/>
            <person name="Maslanova I."/>
            <person name="Busse H.-J."/>
            <person name="Stankova E."/>
            <person name="Vrbovska V."/>
            <person name="Kovarovic V."/>
            <person name="Bartak M."/>
            <person name="Svec P."/>
            <person name="Pantucek R."/>
        </authorList>
    </citation>
    <scope>NUCLEOTIDE SEQUENCE [LARGE SCALE GENOMIC DNA]</scope>
    <source>
        <strain evidence="4 5">CCM 8692</strain>
    </source>
</reference>
<dbReference type="Proteomes" id="UP000785613">
    <property type="component" value="Unassembled WGS sequence"/>
</dbReference>
<keyword evidence="5" id="KW-1185">Reference proteome</keyword>
<evidence type="ECO:0000313" key="5">
    <source>
        <dbReference type="Proteomes" id="UP000785613"/>
    </source>
</evidence>
<accession>A0ABX0LLM2</accession>
<comment type="caution">
    <text evidence="4">The sequence shown here is derived from an EMBL/GenBank/DDBJ whole genome shotgun (WGS) entry which is preliminary data.</text>
</comment>
<dbReference type="SMART" id="SM00014">
    <property type="entry name" value="acidPPc"/>
    <property type="match status" value="1"/>
</dbReference>
<feature type="transmembrane region" description="Helical" evidence="1">
    <location>
        <begin position="124"/>
        <end position="143"/>
    </location>
</feature>
<evidence type="ECO:0000259" key="3">
    <source>
        <dbReference type="SMART" id="SM00014"/>
    </source>
</evidence>
<dbReference type="InterPro" id="IPR036938">
    <property type="entry name" value="PAP2/HPO_sf"/>
</dbReference>
<keyword evidence="1" id="KW-0812">Transmembrane</keyword>
<keyword evidence="1" id="KW-0472">Membrane</keyword>
<dbReference type="CDD" id="cd03392">
    <property type="entry name" value="PAP2_like_2"/>
    <property type="match status" value="1"/>
</dbReference>
<feature type="signal peptide" evidence="2">
    <location>
        <begin position="1"/>
        <end position="19"/>
    </location>
</feature>
<keyword evidence="2" id="KW-0732">Signal</keyword>
<sequence>MTIGVILMMVAAAVFGNLAADVVSHDDITELDAFLADWFHSHKNSVWTNPMLFITHTHDVLGVSIMASALGLYFYLKKARYWLICLVLAVPGGQLLNVLLKTIFQRARPSFDEPLLTLATYSFPSGHTLGATVFYGVLAAYLVCVVPRWKVRIPAVLGACAMVALVALSRVYLGAHYLSDVLGAMVEGCGWLAVCITSCSTLRRRRAARISE</sequence>
<dbReference type="PANTHER" id="PTHR14969">
    <property type="entry name" value="SPHINGOSINE-1-PHOSPHATE PHOSPHOHYDROLASE"/>
    <property type="match status" value="1"/>
</dbReference>
<feature type="transmembrane region" description="Helical" evidence="1">
    <location>
        <begin position="181"/>
        <end position="202"/>
    </location>
</feature>
<feature type="transmembrane region" description="Helical" evidence="1">
    <location>
        <begin position="83"/>
        <end position="104"/>
    </location>
</feature>
<name>A0ABX0LLM2_9BURK</name>